<feature type="binding site" evidence="6">
    <location>
        <position position="43"/>
    </location>
    <ligand>
        <name>Mg(2+)</name>
        <dbReference type="ChEBI" id="CHEBI:18420"/>
    </ligand>
</feature>
<keyword evidence="6" id="KW-0460">Magnesium</keyword>
<dbReference type="EC" id="3.1.21.7" evidence="6"/>
<dbReference type="Pfam" id="PF04493">
    <property type="entry name" value="Endonuclease_5"/>
    <property type="match status" value="1"/>
</dbReference>
<name>A0A518AIP4_9BACT</name>
<dbReference type="EMBL" id="CP036278">
    <property type="protein sequence ID" value="QDU54587.1"/>
    <property type="molecule type" value="Genomic_DNA"/>
</dbReference>
<evidence type="ECO:0000256" key="1">
    <source>
        <dbReference type="ARBA" id="ARBA00004496"/>
    </source>
</evidence>
<keyword evidence="6" id="KW-0227">DNA damage</keyword>
<feature type="site" description="Interaction with target DNA" evidence="6">
    <location>
        <position position="84"/>
    </location>
</feature>
<dbReference type="GO" id="GO:0043737">
    <property type="term" value="F:deoxyribonuclease V activity"/>
    <property type="evidence" value="ECO:0007669"/>
    <property type="project" value="UniProtKB-UniRule"/>
</dbReference>
<evidence type="ECO:0000256" key="6">
    <source>
        <dbReference type="HAMAP-Rule" id="MF_00801"/>
    </source>
</evidence>
<reference evidence="7 8" key="1">
    <citation type="submission" date="2019-02" db="EMBL/GenBank/DDBJ databases">
        <title>Deep-cultivation of Planctomycetes and their phenomic and genomic characterization uncovers novel biology.</title>
        <authorList>
            <person name="Wiegand S."/>
            <person name="Jogler M."/>
            <person name="Boedeker C."/>
            <person name="Pinto D."/>
            <person name="Vollmers J."/>
            <person name="Rivas-Marin E."/>
            <person name="Kohn T."/>
            <person name="Peeters S.H."/>
            <person name="Heuer A."/>
            <person name="Rast P."/>
            <person name="Oberbeckmann S."/>
            <person name="Bunk B."/>
            <person name="Jeske O."/>
            <person name="Meyerdierks A."/>
            <person name="Storesund J.E."/>
            <person name="Kallscheuer N."/>
            <person name="Luecker S."/>
            <person name="Lage O.M."/>
            <person name="Pohl T."/>
            <person name="Merkel B.J."/>
            <person name="Hornburger P."/>
            <person name="Mueller R.-W."/>
            <person name="Bruemmer F."/>
            <person name="Labrenz M."/>
            <person name="Spormann A.M."/>
            <person name="Op den Camp H."/>
            <person name="Overmann J."/>
            <person name="Amann R."/>
            <person name="Jetten M.S.M."/>
            <person name="Mascher T."/>
            <person name="Medema M.H."/>
            <person name="Devos D.P."/>
            <person name="Kaster A.-K."/>
            <person name="Ovreas L."/>
            <person name="Rohde M."/>
            <person name="Galperin M.Y."/>
            <person name="Jogler C."/>
        </authorList>
    </citation>
    <scope>NUCLEOTIDE SEQUENCE [LARGE SCALE GENOMIC DNA]</scope>
    <source>
        <strain evidence="7 8">Pan181</strain>
    </source>
</reference>
<dbReference type="KEGG" id="amuc:Pan181_07700"/>
<dbReference type="OrthoDB" id="9790916at2"/>
<dbReference type="InterPro" id="IPR007581">
    <property type="entry name" value="Endonuclease-V"/>
</dbReference>
<keyword evidence="2 6" id="KW-0963">Cytoplasm</keyword>
<dbReference type="GO" id="GO:0006281">
    <property type="term" value="P:DNA repair"/>
    <property type="evidence" value="ECO:0007669"/>
    <property type="project" value="UniProtKB-UniRule"/>
</dbReference>
<keyword evidence="5 6" id="KW-0378">Hydrolase</keyword>
<accession>A0A518AIP4</accession>
<organism evidence="7 8">
    <name type="scientific">Aeoliella mucimassa</name>
    <dbReference type="NCBI Taxonomy" id="2527972"/>
    <lineage>
        <taxon>Bacteria</taxon>
        <taxon>Pseudomonadati</taxon>
        <taxon>Planctomycetota</taxon>
        <taxon>Planctomycetia</taxon>
        <taxon>Pirellulales</taxon>
        <taxon>Lacipirellulaceae</taxon>
        <taxon>Aeoliella</taxon>
    </lineage>
</organism>
<dbReference type="PANTHER" id="PTHR28511:SF1">
    <property type="entry name" value="ENDONUCLEASE V"/>
    <property type="match status" value="1"/>
</dbReference>
<dbReference type="PANTHER" id="PTHR28511">
    <property type="entry name" value="ENDONUCLEASE V"/>
    <property type="match status" value="1"/>
</dbReference>
<evidence type="ECO:0000256" key="4">
    <source>
        <dbReference type="ARBA" id="ARBA00022759"/>
    </source>
</evidence>
<keyword evidence="6" id="KW-0479">Metal-binding</keyword>
<comment type="subcellular location">
    <subcellularLocation>
        <location evidence="1 6">Cytoplasm</location>
    </subcellularLocation>
</comment>
<keyword evidence="6" id="KW-0234">DNA repair</keyword>
<dbReference type="AlphaFoldDB" id="A0A518AIP4"/>
<feature type="binding site" evidence="6">
    <location>
        <position position="114"/>
    </location>
    <ligand>
        <name>Mg(2+)</name>
        <dbReference type="ChEBI" id="CHEBI:18420"/>
    </ligand>
</feature>
<comment type="function">
    <text evidence="6">DNA repair enzyme involved in the repair of deaminated bases. Selectively cleaves double-stranded DNA at the second phosphodiester bond 3' to a deoxyinosine leaving behind the intact lesion on the nicked DNA.</text>
</comment>
<evidence type="ECO:0000256" key="3">
    <source>
        <dbReference type="ARBA" id="ARBA00022722"/>
    </source>
</evidence>
<dbReference type="GO" id="GO:0000287">
    <property type="term" value="F:magnesium ion binding"/>
    <property type="evidence" value="ECO:0007669"/>
    <property type="project" value="UniProtKB-UniRule"/>
</dbReference>
<comment type="cofactor">
    <cofactor evidence="6">
        <name>Mg(2+)</name>
        <dbReference type="ChEBI" id="CHEBI:18420"/>
    </cofactor>
</comment>
<dbReference type="GO" id="GO:0003727">
    <property type="term" value="F:single-stranded RNA binding"/>
    <property type="evidence" value="ECO:0007669"/>
    <property type="project" value="TreeGrafter"/>
</dbReference>
<comment type="similarity">
    <text evidence="6">Belongs to the endonuclease V family.</text>
</comment>
<gene>
    <name evidence="6 7" type="primary">nfi</name>
    <name evidence="7" type="ORF">Pan181_07700</name>
</gene>
<evidence type="ECO:0000313" key="8">
    <source>
        <dbReference type="Proteomes" id="UP000315750"/>
    </source>
</evidence>
<keyword evidence="4 6" id="KW-0255">Endonuclease</keyword>
<dbReference type="CDD" id="cd06559">
    <property type="entry name" value="Endonuclease_V"/>
    <property type="match status" value="1"/>
</dbReference>
<dbReference type="HAMAP" id="MF_00801">
    <property type="entry name" value="Endonuclease_5"/>
    <property type="match status" value="1"/>
</dbReference>
<protein>
    <recommendedName>
        <fullName evidence="6">Endonuclease V</fullName>
        <ecNumber evidence="6">3.1.21.7</ecNumber>
    </recommendedName>
    <alternativeName>
        <fullName evidence="6">Deoxyinosine 3'endonuclease</fullName>
    </alternativeName>
    <alternativeName>
        <fullName evidence="6">Deoxyribonuclease V</fullName>
        <shortName evidence="6">DNase V</shortName>
    </alternativeName>
</protein>
<keyword evidence="8" id="KW-1185">Reference proteome</keyword>
<dbReference type="GO" id="GO:0016891">
    <property type="term" value="F:RNA endonuclease activity producing 5'-phosphomonoesters, hydrolytic mechanism"/>
    <property type="evidence" value="ECO:0007669"/>
    <property type="project" value="TreeGrafter"/>
</dbReference>
<evidence type="ECO:0000256" key="5">
    <source>
        <dbReference type="ARBA" id="ARBA00022801"/>
    </source>
</evidence>
<evidence type="ECO:0000256" key="2">
    <source>
        <dbReference type="ARBA" id="ARBA00022490"/>
    </source>
</evidence>
<dbReference type="GO" id="GO:0005737">
    <property type="term" value="C:cytoplasm"/>
    <property type="evidence" value="ECO:0007669"/>
    <property type="project" value="UniProtKB-SubCell"/>
</dbReference>
<comment type="catalytic activity">
    <reaction evidence="6">
        <text>Endonucleolytic cleavage at apurinic or apyrimidinic sites to products with a 5'-phosphate.</text>
        <dbReference type="EC" id="3.1.21.7"/>
    </reaction>
</comment>
<sequence>MKPNLEHPWDLTPQQARALQNKLRKRVVLRPASRLPKLVAGVDVSVSRGPWREATSRAAVVVFDYETLEPLEVATAEMPSPFPYVPGLLSFREVPVLLLAFAKLVHKPDLVLVDGQGYAHPRRLGLASHLGIVLNLATIGCAKTRFIGTHDEPADPAGGYTDLVDLSVSPSEIIGAVVRTRDRVKPLYISAGHRMDTPTAIDHVLHCCDGYRLPEPTRRAHQCAAGKTLDELQRDWKRQSKRT</sequence>
<proteinExistence type="inferred from homology"/>
<dbReference type="RefSeq" id="WP_145245547.1">
    <property type="nucleotide sequence ID" value="NZ_CP036278.1"/>
</dbReference>
<dbReference type="NCBIfam" id="NF008629">
    <property type="entry name" value="PRK11617.1"/>
    <property type="match status" value="1"/>
</dbReference>
<evidence type="ECO:0000313" key="7">
    <source>
        <dbReference type="EMBL" id="QDU54587.1"/>
    </source>
</evidence>
<dbReference type="Gene3D" id="3.30.2170.10">
    <property type="entry name" value="archaeoglobus fulgidus dsm 4304 superfamily"/>
    <property type="match status" value="1"/>
</dbReference>
<keyword evidence="3 6" id="KW-0540">Nuclease</keyword>
<dbReference type="Proteomes" id="UP000315750">
    <property type="component" value="Chromosome"/>
</dbReference>